<evidence type="ECO:0000256" key="1">
    <source>
        <dbReference type="SAM" id="MobiDB-lite"/>
    </source>
</evidence>
<sequence length="463" mass="53572">MLDLLNYNILKDRIMTSARLFILGEERDLLWTNMNYKRQVDAFGVPSTYIEGGLITLSFVSQENDYALWHNLLKGVHQETDRMEKGEIYFYGSGDQDIPIRKYKFSDAYIVFFSETFDAFGSGSLQTVLTLSPAIQNYGLTKDFVKYWQVSWIKPTEPVYYRPAQEEEDRIIYINGHFYNKDGTFEGKVNETDYEGTINDVYVCDGKSTQKDKNGNDFVTYNNTKLLKENDVNVTHLDFQKICNIVKHEGLSTDQNEYLYIAHANYNEGKYKNTNMLARLMTTYSSVELEDKKRPLSDDAKDNISQYSRKGVIDALLREINISTDLTDGARFWDGVDFLAWGIEIELKADSNTKNGHNKFGEYDYVKIEKKLYGRFVLNVQEKYPNGVSYKSSHDIENDKGDHTHKESKKGNKAIYKIPAADFLDETYWTTGDFFYKNKNKRASGLVATKVAGYSIFWKEIKN</sequence>
<dbReference type="AlphaFoldDB" id="A0A227PC84"/>
<feature type="compositionally biased region" description="Basic and acidic residues" evidence="1">
    <location>
        <begin position="392"/>
        <end position="405"/>
    </location>
</feature>
<dbReference type="InterPro" id="IPR041408">
    <property type="entry name" value="Hcp_Tssd"/>
</dbReference>
<dbReference type="GO" id="GO:0033104">
    <property type="term" value="C:type VI protein secretion system complex"/>
    <property type="evidence" value="ECO:0007669"/>
    <property type="project" value="InterPro"/>
</dbReference>
<gene>
    <name evidence="2" type="ORF">B0A64_09780</name>
</gene>
<name>A0A227PC84_9FLAO</name>
<dbReference type="Pfam" id="PF17642">
    <property type="entry name" value="TssD"/>
    <property type="match status" value="1"/>
</dbReference>
<accession>A0A227PC84</accession>
<evidence type="ECO:0000313" key="2">
    <source>
        <dbReference type="EMBL" id="OXG07093.1"/>
    </source>
</evidence>
<dbReference type="EMBL" id="MUGS01000014">
    <property type="protein sequence ID" value="OXG07093.1"/>
    <property type="molecule type" value="Genomic_DNA"/>
</dbReference>
<keyword evidence="3" id="KW-1185">Reference proteome</keyword>
<reference evidence="2 3" key="1">
    <citation type="submission" date="2016-11" db="EMBL/GenBank/DDBJ databases">
        <title>Whole genomes of Flavobacteriaceae.</title>
        <authorList>
            <person name="Stine C."/>
            <person name="Li C."/>
            <person name="Tadesse D."/>
        </authorList>
    </citation>
    <scope>NUCLEOTIDE SEQUENCE [LARGE SCALE GENOMIC DNA]</scope>
    <source>
        <strain evidence="2 3">DSM 24704</strain>
    </source>
</reference>
<dbReference type="Proteomes" id="UP000214684">
    <property type="component" value="Unassembled WGS sequence"/>
</dbReference>
<proteinExistence type="predicted"/>
<feature type="region of interest" description="Disordered" evidence="1">
    <location>
        <begin position="389"/>
        <end position="410"/>
    </location>
</feature>
<organism evidence="2 3">
    <name type="scientific">Flavobacterium araucananum</name>
    <dbReference type="NCBI Taxonomy" id="946678"/>
    <lineage>
        <taxon>Bacteria</taxon>
        <taxon>Pseudomonadati</taxon>
        <taxon>Bacteroidota</taxon>
        <taxon>Flavobacteriia</taxon>
        <taxon>Flavobacteriales</taxon>
        <taxon>Flavobacteriaceae</taxon>
        <taxon>Flavobacterium</taxon>
    </lineage>
</organism>
<evidence type="ECO:0000313" key="3">
    <source>
        <dbReference type="Proteomes" id="UP000214684"/>
    </source>
</evidence>
<protein>
    <submittedName>
        <fullName evidence="2">Uncharacterized protein</fullName>
    </submittedName>
</protein>
<comment type="caution">
    <text evidence="2">The sequence shown here is derived from an EMBL/GenBank/DDBJ whole genome shotgun (WGS) entry which is preliminary data.</text>
</comment>